<dbReference type="AlphaFoldDB" id="A0A937G2B0"/>
<organism evidence="2 3">
    <name type="scientific">Fulvivirga marina</name>
    <dbReference type="NCBI Taxonomy" id="2494733"/>
    <lineage>
        <taxon>Bacteria</taxon>
        <taxon>Pseudomonadati</taxon>
        <taxon>Bacteroidota</taxon>
        <taxon>Cytophagia</taxon>
        <taxon>Cytophagales</taxon>
        <taxon>Fulvivirgaceae</taxon>
        <taxon>Fulvivirga</taxon>
    </lineage>
</organism>
<dbReference type="RefSeq" id="WP_202858215.1">
    <property type="nucleotide sequence ID" value="NZ_JAEUGD010000064.1"/>
</dbReference>
<dbReference type="SUPFAM" id="SSF159888">
    <property type="entry name" value="YdhG-like"/>
    <property type="match status" value="1"/>
</dbReference>
<feature type="domain" description="YdhG-like" evidence="1">
    <location>
        <begin position="33"/>
        <end position="129"/>
    </location>
</feature>
<proteinExistence type="predicted"/>
<sequence length="138" mass="16410">MAELKTKLNEENVENFINSVKDEQRRRDSFKVLHLMKGITDTEPKMWGSSIIGFDHYHYKYNSGREGDWFITGFSPRKQALTLYIMAGFSKYEELLQKLGKYKTGKSCLYIKRLEDIDLNVLKELINSSVRYMRKKYY</sequence>
<protein>
    <submittedName>
        <fullName evidence="2">DUF1801 domain-containing protein</fullName>
    </submittedName>
</protein>
<dbReference type="EMBL" id="JAEUGD010000064">
    <property type="protein sequence ID" value="MBL6448680.1"/>
    <property type="molecule type" value="Genomic_DNA"/>
</dbReference>
<dbReference type="InterPro" id="IPR014922">
    <property type="entry name" value="YdhG-like"/>
</dbReference>
<reference evidence="2" key="1">
    <citation type="submission" date="2021-01" db="EMBL/GenBank/DDBJ databases">
        <title>Fulvivirga kasyanovii gen. nov., sp nov., a novel member of the phylum Bacteroidetes isolated from seawater in a mussel farm.</title>
        <authorList>
            <person name="Zhao L.-H."/>
            <person name="Wang Z.-J."/>
        </authorList>
    </citation>
    <scope>NUCLEOTIDE SEQUENCE</scope>
    <source>
        <strain evidence="2">29W222</strain>
    </source>
</reference>
<dbReference type="Gene3D" id="3.90.1150.200">
    <property type="match status" value="1"/>
</dbReference>
<name>A0A937G2B0_9BACT</name>
<evidence type="ECO:0000313" key="3">
    <source>
        <dbReference type="Proteomes" id="UP000614216"/>
    </source>
</evidence>
<evidence type="ECO:0000259" key="1">
    <source>
        <dbReference type="Pfam" id="PF08818"/>
    </source>
</evidence>
<keyword evidence="3" id="KW-1185">Reference proteome</keyword>
<accession>A0A937G2B0</accession>
<evidence type="ECO:0000313" key="2">
    <source>
        <dbReference type="EMBL" id="MBL6448680.1"/>
    </source>
</evidence>
<comment type="caution">
    <text evidence="2">The sequence shown here is derived from an EMBL/GenBank/DDBJ whole genome shotgun (WGS) entry which is preliminary data.</text>
</comment>
<dbReference type="Proteomes" id="UP000614216">
    <property type="component" value="Unassembled WGS sequence"/>
</dbReference>
<dbReference type="Pfam" id="PF08818">
    <property type="entry name" value="DUF1801"/>
    <property type="match status" value="1"/>
</dbReference>
<gene>
    <name evidence="2" type="ORF">JMN32_20375</name>
</gene>